<feature type="region of interest" description="Disordered" evidence="5">
    <location>
        <begin position="173"/>
        <end position="210"/>
    </location>
</feature>
<comment type="similarity">
    <text evidence="2">Belongs to the SNF7 family.</text>
</comment>
<comment type="subcellular location">
    <subcellularLocation>
        <location evidence="1">Late endosome</location>
    </subcellularLocation>
</comment>
<keyword evidence="4" id="KW-0175">Coiled coil</keyword>
<dbReference type="GO" id="GO:0009898">
    <property type="term" value="C:cytoplasmic side of plasma membrane"/>
    <property type="evidence" value="ECO:0007669"/>
    <property type="project" value="TreeGrafter"/>
</dbReference>
<feature type="compositionally biased region" description="Basic and acidic residues" evidence="5">
    <location>
        <begin position="192"/>
        <end position="205"/>
    </location>
</feature>
<organism evidence="6">
    <name type="scientific">Phlebotomus kandelakii</name>
    <dbReference type="NCBI Taxonomy" id="1109342"/>
    <lineage>
        <taxon>Eukaryota</taxon>
        <taxon>Metazoa</taxon>
        <taxon>Ecdysozoa</taxon>
        <taxon>Arthropoda</taxon>
        <taxon>Hexapoda</taxon>
        <taxon>Insecta</taxon>
        <taxon>Pterygota</taxon>
        <taxon>Neoptera</taxon>
        <taxon>Endopterygota</taxon>
        <taxon>Diptera</taxon>
        <taxon>Nematocera</taxon>
        <taxon>Psychodoidea</taxon>
        <taxon>Psychodidae</taxon>
        <taxon>Phlebotomus</taxon>
        <taxon>Larroussius</taxon>
    </lineage>
</organism>
<dbReference type="GO" id="GO:0000815">
    <property type="term" value="C:ESCRT III complex"/>
    <property type="evidence" value="ECO:0007669"/>
    <property type="project" value="TreeGrafter"/>
</dbReference>
<dbReference type="InterPro" id="IPR005024">
    <property type="entry name" value="Snf7_fam"/>
</dbReference>
<dbReference type="AlphaFoldDB" id="A0A6B2EDY8"/>
<sequence>MSFFGKMFGKKGEVAPTTGEAIQKLRETENMLIKKQEFLESKIEGELDIARKNGTKNKRVAIQALKRKKKYEKQLQQIDGTLSTIEMQREALESANTNTAVLTTMKNAADALKAAHNNMDVDQIHDMMDDIAEQQTIATEISDAISNPVSFGQDIDEEDLERELEELEQEELDKELLGVGPSATELPEVPSDEIKEKAKEKKKATTADADDKDLKELMAWAE</sequence>
<keyword evidence="3" id="KW-0967">Endosome</keyword>
<accession>A0A6B2EDY8</accession>
<reference evidence="6" key="1">
    <citation type="submission" date="2019-10" db="EMBL/GenBank/DDBJ databases">
        <title>Short sand fly seasons in Tbilisi, Georgia, hinder development of host immunity to saliva of the visceral leishmaniasis vector Phlebotomus kandelakii.</title>
        <authorList>
            <person name="Oliveira F."/>
            <person name="Giorgobiani E."/>
            <person name="Guimaraes-Costa A.B."/>
            <person name="Abdeladhim M."/>
            <person name="Oristian J."/>
            <person name="Tskhvaradze L."/>
            <person name="Tsertsvadze N."/>
            <person name="Zakalashvili M."/>
            <person name="Valenzuela J.G."/>
            <person name="Kamhawi S."/>
        </authorList>
    </citation>
    <scope>NUCLEOTIDE SEQUENCE</scope>
    <source>
        <strain evidence="6">Wild-capture in Tbilisi</strain>
        <tissue evidence="6">Salivary glands</tissue>
    </source>
</reference>
<evidence type="ECO:0000256" key="4">
    <source>
        <dbReference type="ARBA" id="ARBA00023054"/>
    </source>
</evidence>
<dbReference type="PANTHER" id="PTHR22761:SF10">
    <property type="entry name" value="GH13992P"/>
    <property type="match status" value="1"/>
</dbReference>
<evidence type="ECO:0000256" key="5">
    <source>
        <dbReference type="SAM" id="MobiDB-lite"/>
    </source>
</evidence>
<protein>
    <submittedName>
        <fullName evidence="6">Uncharacterized protein</fullName>
    </submittedName>
</protein>
<dbReference type="GO" id="GO:0005771">
    <property type="term" value="C:multivesicular body"/>
    <property type="evidence" value="ECO:0007669"/>
    <property type="project" value="TreeGrafter"/>
</dbReference>
<dbReference type="GO" id="GO:0006900">
    <property type="term" value="P:vesicle budding from membrane"/>
    <property type="evidence" value="ECO:0007669"/>
    <property type="project" value="TreeGrafter"/>
</dbReference>
<dbReference type="GO" id="GO:0032511">
    <property type="term" value="P:late endosome to vacuole transport via multivesicular body sorting pathway"/>
    <property type="evidence" value="ECO:0007669"/>
    <property type="project" value="TreeGrafter"/>
</dbReference>
<dbReference type="EMBL" id="GIFK01003881">
    <property type="protein sequence ID" value="NBJ61584.1"/>
    <property type="molecule type" value="Transcribed_RNA"/>
</dbReference>
<evidence type="ECO:0000256" key="1">
    <source>
        <dbReference type="ARBA" id="ARBA00004603"/>
    </source>
</evidence>
<proteinExistence type="inferred from homology"/>
<dbReference type="Pfam" id="PF03357">
    <property type="entry name" value="Snf7"/>
    <property type="match status" value="1"/>
</dbReference>
<dbReference type="Gene3D" id="1.10.287.1060">
    <property type="entry name" value="ESAT-6-like"/>
    <property type="match status" value="1"/>
</dbReference>
<evidence type="ECO:0000256" key="3">
    <source>
        <dbReference type="ARBA" id="ARBA00022753"/>
    </source>
</evidence>
<evidence type="ECO:0000256" key="2">
    <source>
        <dbReference type="ARBA" id="ARBA00006190"/>
    </source>
</evidence>
<dbReference type="Gene3D" id="6.10.250.1710">
    <property type="match status" value="1"/>
</dbReference>
<evidence type="ECO:0000313" key="6">
    <source>
        <dbReference type="EMBL" id="NBJ61584.1"/>
    </source>
</evidence>
<dbReference type="FunFam" id="1.10.287.1060:FF:000001">
    <property type="entry name" value="Charged multivesicular body protein 4b"/>
    <property type="match status" value="1"/>
</dbReference>
<name>A0A6B2EDY8_9DIPT</name>
<dbReference type="PANTHER" id="PTHR22761">
    <property type="entry name" value="CHARGED MULTIVESICULAR BODY PROTEIN"/>
    <property type="match status" value="1"/>
</dbReference>